<sequence>MQFQAPFTFASGVPLGVWRCAGLRLRALRGFEVFSASGPTATSAGSFSFGSVWPVLARLFQPIGSNPSVKPIRLRRPAYLVR</sequence>
<proteinExistence type="predicted"/>
<evidence type="ECO:0000313" key="1">
    <source>
        <dbReference type="EMBL" id="MFD1710651.1"/>
    </source>
</evidence>
<dbReference type="Proteomes" id="UP001597304">
    <property type="component" value="Unassembled WGS sequence"/>
</dbReference>
<comment type="caution">
    <text evidence="1">The sequence shown here is derived from an EMBL/GenBank/DDBJ whole genome shotgun (WGS) entry which is preliminary data.</text>
</comment>
<dbReference type="Pfam" id="PF06231">
    <property type="entry name" value="DUF1010"/>
    <property type="match status" value="1"/>
</dbReference>
<keyword evidence="2" id="KW-1185">Reference proteome</keyword>
<organism evidence="1 2">
    <name type="scientific">Ottowia flava</name>
    <dbReference type="NCBI Taxonomy" id="2675430"/>
    <lineage>
        <taxon>Bacteria</taxon>
        <taxon>Pseudomonadati</taxon>
        <taxon>Pseudomonadota</taxon>
        <taxon>Betaproteobacteria</taxon>
        <taxon>Burkholderiales</taxon>
        <taxon>Comamonadaceae</taxon>
        <taxon>Ottowia</taxon>
    </lineage>
</organism>
<dbReference type="RefSeq" id="WP_370512984.1">
    <property type="nucleotide sequence ID" value="NZ_JBHUEJ010000017.1"/>
</dbReference>
<name>A0ABW4KV46_9BURK</name>
<dbReference type="EMBL" id="JBHUEJ010000017">
    <property type="protein sequence ID" value="MFD1710651.1"/>
    <property type="molecule type" value="Genomic_DNA"/>
</dbReference>
<dbReference type="InterPro" id="IPR010416">
    <property type="entry name" value="DUF1010"/>
</dbReference>
<evidence type="ECO:0000313" key="2">
    <source>
        <dbReference type="Proteomes" id="UP001597304"/>
    </source>
</evidence>
<protein>
    <submittedName>
        <fullName evidence="1">DUF1010 domain-containing protein</fullName>
    </submittedName>
</protein>
<accession>A0ABW4KV46</accession>
<reference evidence="2" key="1">
    <citation type="journal article" date="2019" name="Int. J. Syst. Evol. Microbiol.">
        <title>The Global Catalogue of Microorganisms (GCM) 10K type strain sequencing project: providing services to taxonomists for standard genome sequencing and annotation.</title>
        <authorList>
            <consortium name="The Broad Institute Genomics Platform"/>
            <consortium name="The Broad Institute Genome Sequencing Center for Infectious Disease"/>
            <person name="Wu L."/>
            <person name="Ma J."/>
        </authorList>
    </citation>
    <scope>NUCLEOTIDE SEQUENCE [LARGE SCALE GENOMIC DNA]</scope>
    <source>
        <strain evidence="2">LMG 29247</strain>
    </source>
</reference>
<gene>
    <name evidence="1" type="ORF">ACFSF0_08545</name>
</gene>